<keyword evidence="1" id="KW-0812">Transmembrane</keyword>
<dbReference type="RefSeq" id="WP_264226915.1">
    <property type="nucleotide sequence ID" value="NZ_CP107716.1"/>
</dbReference>
<sequence>MEAIISIVIQLVAGAVGGNGLGAAAKNLSLGTTGNTIAGAIGGVGGTWLAGLVPGLAGLLGGAGTGMDAGALVSQGVTGLVGGGILTAVAAAVKKATAK</sequence>
<reference evidence="2" key="1">
    <citation type="submission" date="2022-10" db="EMBL/GenBank/DDBJ databases">
        <title>YIM 151497 complete genome.</title>
        <authorList>
            <person name="Chen X."/>
        </authorList>
    </citation>
    <scope>NUCLEOTIDE SEQUENCE</scope>
    <source>
        <strain evidence="2">YIM 151497</strain>
    </source>
</reference>
<proteinExistence type="predicted"/>
<evidence type="ECO:0000256" key="1">
    <source>
        <dbReference type="SAM" id="Phobius"/>
    </source>
</evidence>
<dbReference type="EMBL" id="CP107716">
    <property type="protein sequence ID" value="UYQ73328.1"/>
    <property type="molecule type" value="Genomic_DNA"/>
</dbReference>
<keyword evidence="3" id="KW-1185">Reference proteome</keyword>
<keyword evidence="1" id="KW-0472">Membrane</keyword>
<accession>A0ABY6IRX6</accession>
<feature type="transmembrane region" description="Helical" evidence="1">
    <location>
        <begin position="6"/>
        <end position="25"/>
    </location>
</feature>
<feature type="transmembrane region" description="Helical" evidence="1">
    <location>
        <begin position="72"/>
        <end position="93"/>
    </location>
</feature>
<evidence type="ECO:0000313" key="2">
    <source>
        <dbReference type="EMBL" id="UYQ73328.1"/>
    </source>
</evidence>
<organism evidence="2 3">
    <name type="scientific">Pelagibacterium flavum</name>
    <dbReference type="NCBI Taxonomy" id="2984530"/>
    <lineage>
        <taxon>Bacteria</taxon>
        <taxon>Pseudomonadati</taxon>
        <taxon>Pseudomonadota</taxon>
        <taxon>Alphaproteobacteria</taxon>
        <taxon>Hyphomicrobiales</taxon>
        <taxon>Devosiaceae</taxon>
        <taxon>Pelagibacterium</taxon>
    </lineage>
</organism>
<protein>
    <recommendedName>
        <fullName evidence="4">DNA methyltransferase</fullName>
    </recommendedName>
</protein>
<dbReference type="Proteomes" id="UP001163882">
    <property type="component" value="Chromosome"/>
</dbReference>
<keyword evidence="1" id="KW-1133">Transmembrane helix</keyword>
<evidence type="ECO:0000313" key="3">
    <source>
        <dbReference type="Proteomes" id="UP001163882"/>
    </source>
</evidence>
<feature type="transmembrane region" description="Helical" evidence="1">
    <location>
        <begin position="37"/>
        <end position="60"/>
    </location>
</feature>
<gene>
    <name evidence="2" type="ORF">OF122_06090</name>
</gene>
<name>A0ABY6IRX6_9HYPH</name>
<evidence type="ECO:0008006" key="4">
    <source>
        <dbReference type="Google" id="ProtNLM"/>
    </source>
</evidence>